<dbReference type="Gene3D" id="3.40.50.1820">
    <property type="entry name" value="alpha/beta hydrolase"/>
    <property type="match status" value="1"/>
</dbReference>
<protein>
    <submittedName>
        <fullName evidence="2">Alpha/Beta hydrolase protein</fullName>
    </submittedName>
</protein>
<proteinExistence type="predicted"/>
<dbReference type="Pfam" id="PF01738">
    <property type="entry name" value="DLH"/>
    <property type="match status" value="1"/>
</dbReference>
<dbReference type="GO" id="GO:0016787">
    <property type="term" value="F:hydrolase activity"/>
    <property type="evidence" value="ECO:0007669"/>
    <property type="project" value="UniProtKB-KW"/>
</dbReference>
<keyword evidence="2" id="KW-0378">Hydrolase</keyword>
<evidence type="ECO:0000313" key="2">
    <source>
        <dbReference type="EMBL" id="KAH7089419.1"/>
    </source>
</evidence>
<evidence type="ECO:0000259" key="1">
    <source>
        <dbReference type="Pfam" id="PF01738"/>
    </source>
</evidence>
<dbReference type="PANTHER" id="PTHR17630">
    <property type="entry name" value="DIENELACTONE HYDROLASE"/>
    <property type="match status" value="1"/>
</dbReference>
<feature type="domain" description="Dienelactone hydrolase" evidence="1">
    <location>
        <begin position="27"/>
        <end position="263"/>
    </location>
</feature>
<comment type="caution">
    <text evidence="2">The sequence shown here is derived from an EMBL/GenBank/DDBJ whole genome shotgun (WGS) entry which is preliminary data.</text>
</comment>
<dbReference type="EMBL" id="JAGMVJ010000006">
    <property type="protein sequence ID" value="KAH7089419.1"/>
    <property type="molecule type" value="Genomic_DNA"/>
</dbReference>
<dbReference type="AlphaFoldDB" id="A0A8K0W012"/>
<gene>
    <name evidence="2" type="ORF">FB567DRAFT_438698</name>
</gene>
<reference evidence="2" key="1">
    <citation type="journal article" date="2021" name="Nat. Commun.">
        <title>Genetic determinants of endophytism in the Arabidopsis root mycobiome.</title>
        <authorList>
            <person name="Mesny F."/>
            <person name="Miyauchi S."/>
            <person name="Thiergart T."/>
            <person name="Pickel B."/>
            <person name="Atanasova L."/>
            <person name="Karlsson M."/>
            <person name="Huettel B."/>
            <person name="Barry K.W."/>
            <person name="Haridas S."/>
            <person name="Chen C."/>
            <person name="Bauer D."/>
            <person name="Andreopoulos W."/>
            <person name="Pangilinan J."/>
            <person name="LaButti K."/>
            <person name="Riley R."/>
            <person name="Lipzen A."/>
            <person name="Clum A."/>
            <person name="Drula E."/>
            <person name="Henrissat B."/>
            <person name="Kohler A."/>
            <person name="Grigoriev I.V."/>
            <person name="Martin F.M."/>
            <person name="Hacquard S."/>
        </authorList>
    </citation>
    <scope>NUCLEOTIDE SEQUENCE</scope>
    <source>
        <strain evidence="2">MPI-SDFR-AT-0120</strain>
    </source>
</reference>
<keyword evidence="3" id="KW-1185">Reference proteome</keyword>
<sequence length="275" mass="30200">MSCPDCFRGQDHFGPTAGSETVMYGLDVYITRPPESSDKHSQNVIVLFSDAFGWGTTNLRLLADSYARRTGAQVLLPDLMDGAYINQITVGTSICKSINVLIVQAAYYIIPFFIRNPAHKRYNLAVDFVSNLRTELPAGARIGVAGFCWGAHATTRLARCDHISNANQPLIDAAFTAHPSEVKVDDFSGIKVPYSMIIGDIDFAMKIEDVKKVTGILAANTALENEVVVVPGARHGFAVRANPNDPSEKEMADQAEDQLVRWFCVHLDRPRVPAF</sequence>
<accession>A0A8K0W012</accession>
<dbReference type="InterPro" id="IPR002925">
    <property type="entry name" value="Dienelactn_hydro"/>
</dbReference>
<dbReference type="InterPro" id="IPR029058">
    <property type="entry name" value="AB_hydrolase_fold"/>
</dbReference>
<dbReference type="Proteomes" id="UP000813461">
    <property type="component" value="Unassembled WGS sequence"/>
</dbReference>
<evidence type="ECO:0000313" key="3">
    <source>
        <dbReference type="Proteomes" id="UP000813461"/>
    </source>
</evidence>
<name>A0A8K0W012_9PLEO</name>
<dbReference type="OrthoDB" id="17560at2759"/>
<organism evidence="2 3">
    <name type="scientific">Paraphoma chrysanthemicola</name>
    <dbReference type="NCBI Taxonomy" id="798071"/>
    <lineage>
        <taxon>Eukaryota</taxon>
        <taxon>Fungi</taxon>
        <taxon>Dikarya</taxon>
        <taxon>Ascomycota</taxon>
        <taxon>Pezizomycotina</taxon>
        <taxon>Dothideomycetes</taxon>
        <taxon>Pleosporomycetidae</taxon>
        <taxon>Pleosporales</taxon>
        <taxon>Pleosporineae</taxon>
        <taxon>Phaeosphaeriaceae</taxon>
        <taxon>Paraphoma</taxon>
    </lineage>
</organism>
<dbReference type="SUPFAM" id="SSF53474">
    <property type="entry name" value="alpha/beta-Hydrolases"/>
    <property type="match status" value="1"/>
</dbReference>
<dbReference type="PANTHER" id="PTHR17630:SF105">
    <property type="entry name" value="DIENELACTONE HYDROLASE FAMILY PROTEIN (AFU_ORTHOLOGUE AFUA_4G08790)"/>
    <property type="match status" value="1"/>
</dbReference>